<evidence type="ECO:0000313" key="3">
    <source>
        <dbReference type="Proteomes" id="UP001472677"/>
    </source>
</evidence>
<evidence type="ECO:0000256" key="1">
    <source>
        <dbReference type="SAM" id="MobiDB-lite"/>
    </source>
</evidence>
<dbReference type="Proteomes" id="UP001472677">
    <property type="component" value="Unassembled WGS sequence"/>
</dbReference>
<reference evidence="2 3" key="1">
    <citation type="journal article" date="2024" name="G3 (Bethesda)">
        <title>Genome assembly of Hibiscus sabdariffa L. provides insights into metabolisms of medicinal natural products.</title>
        <authorList>
            <person name="Kim T."/>
        </authorList>
    </citation>
    <scope>NUCLEOTIDE SEQUENCE [LARGE SCALE GENOMIC DNA]</scope>
    <source>
        <strain evidence="2">TK-2024</strain>
        <tissue evidence="2">Old leaves</tissue>
    </source>
</reference>
<sequence>MNRIKDVVKLVVNVRIYPVYVHEIENSFRTMQGEEVESDEDVSESESESVSKENAGKEKTQHDVHDQVFEIGIEKTPINTAGVIAETSTMDTLIVNKLMRESEVPTWSWDEIVAIVDRTLDGINMGMNIEEMKQQPSMDIEQVERHACSDRNASNALLNKATYTQVIEYNGTLRKVRSVSNVVFSFMHSEERIEVGKKLKKKG</sequence>
<name>A0ABR2D5X2_9ROSI</name>
<proteinExistence type="predicted"/>
<protein>
    <submittedName>
        <fullName evidence="2">Uncharacterized protein</fullName>
    </submittedName>
</protein>
<evidence type="ECO:0000313" key="2">
    <source>
        <dbReference type="EMBL" id="KAK8530729.1"/>
    </source>
</evidence>
<dbReference type="EMBL" id="JBBPBM010000035">
    <property type="protein sequence ID" value="KAK8530729.1"/>
    <property type="molecule type" value="Genomic_DNA"/>
</dbReference>
<feature type="region of interest" description="Disordered" evidence="1">
    <location>
        <begin position="32"/>
        <end position="62"/>
    </location>
</feature>
<organism evidence="2 3">
    <name type="scientific">Hibiscus sabdariffa</name>
    <name type="common">roselle</name>
    <dbReference type="NCBI Taxonomy" id="183260"/>
    <lineage>
        <taxon>Eukaryota</taxon>
        <taxon>Viridiplantae</taxon>
        <taxon>Streptophyta</taxon>
        <taxon>Embryophyta</taxon>
        <taxon>Tracheophyta</taxon>
        <taxon>Spermatophyta</taxon>
        <taxon>Magnoliopsida</taxon>
        <taxon>eudicotyledons</taxon>
        <taxon>Gunneridae</taxon>
        <taxon>Pentapetalae</taxon>
        <taxon>rosids</taxon>
        <taxon>malvids</taxon>
        <taxon>Malvales</taxon>
        <taxon>Malvaceae</taxon>
        <taxon>Malvoideae</taxon>
        <taxon>Hibiscus</taxon>
    </lineage>
</organism>
<comment type="caution">
    <text evidence="2">The sequence shown here is derived from an EMBL/GenBank/DDBJ whole genome shotgun (WGS) entry which is preliminary data.</text>
</comment>
<feature type="compositionally biased region" description="Acidic residues" evidence="1">
    <location>
        <begin position="34"/>
        <end position="47"/>
    </location>
</feature>
<accession>A0ABR2D5X2</accession>
<feature type="compositionally biased region" description="Basic and acidic residues" evidence="1">
    <location>
        <begin position="49"/>
        <end position="62"/>
    </location>
</feature>
<gene>
    <name evidence="2" type="ORF">V6N12_013231</name>
</gene>
<keyword evidence="3" id="KW-1185">Reference proteome</keyword>